<dbReference type="Proteomes" id="UP000694387">
    <property type="component" value="Chromosome 7"/>
</dbReference>
<proteinExistence type="predicted"/>
<accession>A0A9L0J0J6</accession>
<reference evidence="1" key="2">
    <citation type="submission" date="2025-08" db="UniProtKB">
        <authorList>
            <consortium name="Ensembl"/>
        </authorList>
    </citation>
    <scope>IDENTIFICATION</scope>
</reference>
<dbReference type="Ensembl" id="ENSEAST00005073118.1">
    <property type="protein sequence ID" value="ENSEASP00005042835.1"/>
    <property type="gene ID" value="ENSEASG00005034500.1"/>
</dbReference>
<reference evidence="1" key="3">
    <citation type="submission" date="2025-09" db="UniProtKB">
        <authorList>
            <consortium name="Ensembl"/>
        </authorList>
    </citation>
    <scope>IDENTIFICATION</scope>
</reference>
<protein>
    <submittedName>
        <fullName evidence="1">Uncharacterized protein</fullName>
    </submittedName>
</protein>
<keyword evidence="2" id="KW-1185">Reference proteome</keyword>
<evidence type="ECO:0000313" key="2">
    <source>
        <dbReference type="Proteomes" id="UP000694387"/>
    </source>
</evidence>
<name>A0A9L0J0J6_EQUAS</name>
<dbReference type="AlphaFoldDB" id="A0A9L0J0J6"/>
<organism evidence="1 2">
    <name type="scientific">Equus asinus</name>
    <name type="common">Donkey</name>
    <name type="synonym">Equus africanus asinus</name>
    <dbReference type="NCBI Taxonomy" id="9793"/>
    <lineage>
        <taxon>Eukaryota</taxon>
        <taxon>Metazoa</taxon>
        <taxon>Chordata</taxon>
        <taxon>Craniata</taxon>
        <taxon>Vertebrata</taxon>
        <taxon>Euteleostomi</taxon>
        <taxon>Mammalia</taxon>
        <taxon>Eutheria</taxon>
        <taxon>Laurasiatheria</taxon>
        <taxon>Perissodactyla</taxon>
        <taxon>Equidae</taxon>
        <taxon>Equus</taxon>
    </lineage>
</organism>
<evidence type="ECO:0000313" key="1">
    <source>
        <dbReference type="Ensembl" id="ENSEASP00005042835.1"/>
    </source>
</evidence>
<sequence>MMKLWFPPRNLLNSTNLNRPIPSYILHIRHNNRLLICYTHLVHILHLPLYSRRTRPLLQHILTPSSRPPYTNVNLRTASQTPMRHHWPTRHFSLILVFIPLTSIIKNNLLK</sequence>
<reference evidence="1 2" key="1">
    <citation type="journal article" date="2020" name="Nat. Commun.">
        <title>Donkey genomes provide new insights into domestication and selection for coat color.</title>
        <authorList>
            <person name="Wang"/>
            <person name="C."/>
            <person name="Li"/>
            <person name="H."/>
            <person name="Guo"/>
            <person name="Y."/>
            <person name="Huang"/>
            <person name="J."/>
            <person name="Sun"/>
            <person name="Y."/>
            <person name="Min"/>
            <person name="J."/>
            <person name="Wang"/>
            <person name="J."/>
            <person name="Fang"/>
            <person name="X."/>
            <person name="Zhao"/>
            <person name="Z."/>
            <person name="Wang"/>
            <person name="S."/>
            <person name="Zhang"/>
            <person name="Y."/>
            <person name="Liu"/>
            <person name="Q."/>
            <person name="Jiang"/>
            <person name="Q."/>
            <person name="Wang"/>
            <person name="X."/>
            <person name="Guo"/>
            <person name="Y."/>
            <person name="Yang"/>
            <person name="C."/>
            <person name="Wang"/>
            <person name="Y."/>
            <person name="Tian"/>
            <person name="F."/>
            <person name="Zhuang"/>
            <person name="G."/>
            <person name="Fan"/>
            <person name="Y."/>
            <person name="Gao"/>
            <person name="Q."/>
            <person name="Li"/>
            <person name="Y."/>
            <person name="Ju"/>
            <person name="Z."/>
            <person name="Li"/>
            <person name="J."/>
            <person name="Li"/>
            <person name="R."/>
            <person name="Hou"/>
            <person name="M."/>
            <person name="Yang"/>
            <person name="G."/>
            <person name="Liu"/>
            <person name="G."/>
            <person name="Liu"/>
            <person name="W."/>
            <person name="Guo"/>
            <person name="J."/>
            <person name="Pan"/>
            <person name="S."/>
            <person name="Fan"/>
            <person name="G."/>
            <person name="Zhang"/>
            <person name="W."/>
            <person name="Zhang"/>
            <person name="R."/>
            <person name="Yu"/>
            <person name="J."/>
            <person name="Zhang"/>
            <person name="X."/>
            <person name="Yin"/>
            <person name="Q."/>
            <person name="Ji"/>
            <person name="C."/>
            <person name="Jin"/>
            <person name="Y."/>
            <person name="Yue"/>
            <person name="G."/>
            <person name="Liu"/>
            <person name="M."/>
            <person name="Xu"/>
            <person name="J."/>
            <person name="Liu"/>
            <person name="S."/>
            <person name="Jordana"/>
            <person name="J."/>
            <person name="Noce"/>
            <person name="A."/>
            <person name="Amills"/>
            <person name="M."/>
            <person name="Wu"/>
            <person name="D.D."/>
            <person name="Li"/>
            <person name="S."/>
            <person name="Zhou"/>
            <person name="X. and Zhong"/>
            <person name="J."/>
        </authorList>
    </citation>
    <scope>NUCLEOTIDE SEQUENCE [LARGE SCALE GENOMIC DNA]</scope>
</reference>